<dbReference type="AlphaFoldDB" id="A0A1A5YHK3"/>
<dbReference type="EMBL" id="LYPA01000064">
    <property type="protein sequence ID" value="OBR65072.1"/>
    <property type="molecule type" value="Genomic_DNA"/>
</dbReference>
<dbReference type="SUPFAM" id="SSF55136">
    <property type="entry name" value="Probable bacterial effector-binding domain"/>
    <property type="match status" value="1"/>
</dbReference>
<evidence type="ECO:0000259" key="1">
    <source>
        <dbReference type="SMART" id="SM00871"/>
    </source>
</evidence>
<dbReference type="InterPro" id="IPR010499">
    <property type="entry name" value="AraC_E-bd"/>
</dbReference>
<feature type="domain" description="AraC effector-binding" evidence="1">
    <location>
        <begin position="2"/>
        <end position="149"/>
    </location>
</feature>
<dbReference type="STRING" id="1844972.A7K91_05805"/>
<dbReference type="Gene3D" id="3.20.80.10">
    <property type="entry name" value="Regulatory factor, effector binding domain"/>
    <property type="match status" value="1"/>
</dbReference>
<name>A0A1A5YHK3_9BACL</name>
<keyword evidence="3" id="KW-1185">Reference proteome</keyword>
<dbReference type="SMART" id="SM00871">
    <property type="entry name" value="AraC_E_bind"/>
    <property type="match status" value="1"/>
</dbReference>
<sequence length="150" mass="17544">MENCYIVTKPALNLIGLNYSGPYSQFPDETIRLQSEFLARRHEFNGEIKSTVVYSPYFGNEAFASYWACYETDHMEEIPEGMVQFTIPEHRYAMVASSNKRIGEAYEQLNAWMLEQGLKRHENAVCLELFYVDEHHLEEEPVELLIPLRD</sequence>
<dbReference type="Pfam" id="PF14526">
    <property type="entry name" value="Cass2"/>
    <property type="match status" value="1"/>
</dbReference>
<dbReference type="InterPro" id="IPR029441">
    <property type="entry name" value="Cass2"/>
</dbReference>
<protein>
    <submittedName>
        <fullName evidence="2">AraC family transcriptional regulator</fullName>
    </submittedName>
</protein>
<evidence type="ECO:0000313" key="3">
    <source>
        <dbReference type="Proteomes" id="UP000092024"/>
    </source>
</evidence>
<dbReference type="RefSeq" id="WP_068684383.1">
    <property type="nucleotide sequence ID" value="NZ_LYPA01000064.1"/>
</dbReference>
<dbReference type="OrthoDB" id="2734147at2"/>
<comment type="caution">
    <text evidence="2">The sequence shown here is derived from an EMBL/GenBank/DDBJ whole genome shotgun (WGS) entry which is preliminary data.</text>
</comment>
<gene>
    <name evidence="2" type="ORF">A7K91_05805</name>
</gene>
<organism evidence="2 3">
    <name type="scientific">Paenibacillus oryzae</name>
    <dbReference type="NCBI Taxonomy" id="1844972"/>
    <lineage>
        <taxon>Bacteria</taxon>
        <taxon>Bacillati</taxon>
        <taxon>Bacillota</taxon>
        <taxon>Bacilli</taxon>
        <taxon>Bacillales</taxon>
        <taxon>Paenibacillaceae</taxon>
        <taxon>Paenibacillus</taxon>
    </lineage>
</organism>
<evidence type="ECO:0000313" key="2">
    <source>
        <dbReference type="EMBL" id="OBR65072.1"/>
    </source>
</evidence>
<dbReference type="InterPro" id="IPR011256">
    <property type="entry name" value="Reg_factor_effector_dom_sf"/>
</dbReference>
<dbReference type="Proteomes" id="UP000092024">
    <property type="component" value="Unassembled WGS sequence"/>
</dbReference>
<reference evidence="2 3" key="1">
    <citation type="submission" date="2016-05" db="EMBL/GenBank/DDBJ databases">
        <title>Paenibacillus oryzae. sp. nov., isolated from the rice root.</title>
        <authorList>
            <person name="Zhang J."/>
            <person name="Zhang X."/>
        </authorList>
    </citation>
    <scope>NUCLEOTIDE SEQUENCE [LARGE SCALE GENOMIC DNA]</scope>
    <source>
        <strain evidence="2 3">1DrF-4</strain>
    </source>
</reference>
<proteinExistence type="predicted"/>
<accession>A0A1A5YHK3</accession>